<proteinExistence type="predicted"/>
<evidence type="ECO:0000256" key="2">
    <source>
        <dbReference type="SAM" id="MobiDB-lite"/>
    </source>
</evidence>
<dbReference type="VEuPathDB" id="VectorBase:ACON2_041653"/>
<feature type="region of interest" description="Disordered" evidence="2">
    <location>
        <begin position="321"/>
        <end position="349"/>
    </location>
</feature>
<dbReference type="EnsemblMetazoa" id="ACOM034911-RA">
    <property type="protein sequence ID" value="ACOM034911-PA.1"/>
    <property type="gene ID" value="ACOM034911"/>
</dbReference>
<feature type="coiled-coil region" evidence="1">
    <location>
        <begin position="286"/>
        <end position="320"/>
    </location>
</feature>
<dbReference type="GO" id="GO:0045098">
    <property type="term" value="C:type III intermediate filament"/>
    <property type="evidence" value="ECO:0007669"/>
    <property type="project" value="TreeGrafter"/>
</dbReference>
<evidence type="ECO:0000313" key="3">
    <source>
        <dbReference type="EnsemblMetazoa" id="ACOM034911-PA.1"/>
    </source>
</evidence>
<feature type="coiled-coil region" evidence="1">
    <location>
        <begin position="190"/>
        <end position="249"/>
    </location>
</feature>
<protein>
    <submittedName>
        <fullName evidence="3">Uncharacterized protein</fullName>
    </submittedName>
</protein>
<dbReference type="PANTHER" id="PTHR34707">
    <property type="entry name" value="VIMENTIN-TYPE INTERMEDIATE FILAMENT-ASSOCIATED COILED-COIL PROTEIN"/>
    <property type="match status" value="1"/>
</dbReference>
<accession>A0A8W7PNK3</accession>
<evidence type="ECO:0000256" key="1">
    <source>
        <dbReference type="SAM" id="Coils"/>
    </source>
</evidence>
<name>A0A8W7PNK3_ANOCL</name>
<feature type="region of interest" description="Disordered" evidence="2">
    <location>
        <begin position="47"/>
        <end position="110"/>
    </location>
</feature>
<sequence>MEQIEQPTSVSAGTVETMLKNASTSEQVAKNEGLNCTADTAEYCDNVKETNVRQKRKKASEKIDASGVTDVKPPLDHRSAGKESIASSHPAPSSEAMGNLSKANGKRLKLDLKTHPEQHHKPEPTSPLGLLHEEKVIVRSKPPIPPKPDVRTIPAPSQGQQRVSISPTGTPQAKGCKKQQVTEAHNAHTVQKLLAQNEQMRLELSELRTSLAAERNAVRVLRAQNESDLRKTKSECKKLQEALQHQKRHSQAQCQSVSISSEAERQKASDIRVQRDLHELRLTQLSKSARNEIQRMLEELKSKDRSIAQLKKELQAALAAQAGAGGGCRKERKAAKNSAQQSHEVSDLW</sequence>
<dbReference type="Proteomes" id="UP000075882">
    <property type="component" value="Unassembled WGS sequence"/>
</dbReference>
<dbReference type="PANTHER" id="PTHR34707:SF1">
    <property type="entry name" value="VIMENTIN-TYPE INTERMEDIATE FILAMENT-ASSOCIATED COILED-COIL PROTEIN"/>
    <property type="match status" value="1"/>
</dbReference>
<organism evidence="3">
    <name type="scientific">Anopheles coluzzii</name>
    <name type="common">African malaria mosquito</name>
    <dbReference type="NCBI Taxonomy" id="1518534"/>
    <lineage>
        <taxon>Eukaryota</taxon>
        <taxon>Metazoa</taxon>
        <taxon>Ecdysozoa</taxon>
        <taxon>Arthropoda</taxon>
        <taxon>Hexapoda</taxon>
        <taxon>Insecta</taxon>
        <taxon>Pterygota</taxon>
        <taxon>Neoptera</taxon>
        <taxon>Endopterygota</taxon>
        <taxon>Diptera</taxon>
        <taxon>Nematocera</taxon>
        <taxon>Culicoidea</taxon>
        <taxon>Culicidae</taxon>
        <taxon>Anophelinae</taxon>
        <taxon>Anopheles</taxon>
    </lineage>
</organism>
<keyword evidence="1" id="KW-0175">Coiled coil</keyword>
<feature type="region of interest" description="Disordered" evidence="2">
    <location>
        <begin position="140"/>
        <end position="179"/>
    </location>
</feature>
<dbReference type="AlphaFoldDB" id="A0A8W7PNK3"/>
<reference evidence="3" key="1">
    <citation type="submission" date="2022-08" db="UniProtKB">
        <authorList>
            <consortium name="EnsemblMetazoa"/>
        </authorList>
    </citation>
    <scope>IDENTIFICATION</scope>
</reference>
<feature type="compositionally biased region" description="Polar residues" evidence="2">
    <location>
        <begin position="155"/>
        <end position="171"/>
    </location>
</feature>